<organism evidence="1">
    <name type="scientific">uncultured Caudovirales phage</name>
    <dbReference type="NCBI Taxonomy" id="2100421"/>
    <lineage>
        <taxon>Viruses</taxon>
        <taxon>Duplodnaviria</taxon>
        <taxon>Heunggongvirae</taxon>
        <taxon>Uroviricota</taxon>
        <taxon>Caudoviricetes</taxon>
        <taxon>Peduoviridae</taxon>
        <taxon>Maltschvirus</taxon>
        <taxon>Maltschvirus maltsch</taxon>
    </lineage>
</organism>
<accession>A0A6J5P2T4</accession>
<dbReference type="EMBL" id="LR796733">
    <property type="protein sequence ID" value="CAB4161804.1"/>
    <property type="molecule type" value="Genomic_DNA"/>
</dbReference>
<gene>
    <name evidence="1" type="ORF">UFOVP778_5</name>
</gene>
<proteinExistence type="predicted"/>
<sequence length="58" mass="6656">MKHIRQKDSVGTNSYTIVKTEDWTAPLEEHPSVVEKPEVFEVADCEIPAYIQYVIYSA</sequence>
<reference evidence="1" key="1">
    <citation type="submission" date="2020-04" db="EMBL/GenBank/DDBJ databases">
        <authorList>
            <person name="Chiriac C."/>
            <person name="Salcher M."/>
            <person name="Ghai R."/>
            <person name="Kavagutti S V."/>
        </authorList>
    </citation>
    <scope>NUCLEOTIDE SEQUENCE</scope>
</reference>
<evidence type="ECO:0000313" key="1">
    <source>
        <dbReference type="EMBL" id="CAB4161804.1"/>
    </source>
</evidence>
<protein>
    <submittedName>
        <fullName evidence="1">Uncharacterized protein</fullName>
    </submittedName>
</protein>
<name>A0A6J5P2T4_9CAUD</name>